<dbReference type="InterPro" id="IPR035906">
    <property type="entry name" value="MetI-like_sf"/>
</dbReference>
<evidence type="ECO:0000256" key="7">
    <source>
        <dbReference type="RuleBase" id="RU363032"/>
    </source>
</evidence>
<evidence type="ECO:0000259" key="8">
    <source>
        <dbReference type="PROSITE" id="PS50928"/>
    </source>
</evidence>
<keyword evidence="2 7" id="KW-0813">Transport</keyword>
<comment type="subcellular location">
    <subcellularLocation>
        <location evidence="1 7">Cell membrane</location>
        <topology evidence="1 7">Multi-pass membrane protein</topology>
    </subcellularLocation>
</comment>
<organism evidence="9 10">
    <name type="scientific">Mycoplasmopsis synoviae</name>
    <name type="common">Mycoplasma synoviae</name>
    <dbReference type="NCBI Taxonomy" id="2109"/>
    <lineage>
        <taxon>Bacteria</taxon>
        <taxon>Bacillati</taxon>
        <taxon>Mycoplasmatota</taxon>
        <taxon>Mycoplasmoidales</taxon>
        <taxon>Metamycoplasmataceae</taxon>
        <taxon>Mycoplasmopsis</taxon>
    </lineage>
</organism>
<dbReference type="EMBL" id="LS991953">
    <property type="protein sequence ID" value="SYV92475.1"/>
    <property type="molecule type" value="Genomic_DNA"/>
</dbReference>
<evidence type="ECO:0000256" key="3">
    <source>
        <dbReference type="ARBA" id="ARBA00022475"/>
    </source>
</evidence>
<dbReference type="InterPro" id="IPR050901">
    <property type="entry name" value="BP-dep_ABC_trans_perm"/>
</dbReference>
<feature type="transmembrane region" description="Helical" evidence="7">
    <location>
        <begin position="21"/>
        <end position="41"/>
    </location>
</feature>
<evidence type="ECO:0000256" key="1">
    <source>
        <dbReference type="ARBA" id="ARBA00004651"/>
    </source>
</evidence>
<keyword evidence="3" id="KW-1003">Cell membrane</keyword>
<reference evidence="10" key="1">
    <citation type="submission" date="2018-06" db="EMBL/GenBank/DDBJ databases">
        <authorList>
            <consortium name="Pathogen Informatics"/>
        </authorList>
    </citation>
    <scope>NUCLEOTIDE SEQUENCE [LARGE SCALE GENOMIC DNA]</scope>
    <source>
        <strain evidence="10">NCTC10124</strain>
    </source>
</reference>
<feature type="non-terminal residue" evidence="9">
    <location>
        <position position="84"/>
    </location>
</feature>
<evidence type="ECO:0000313" key="10">
    <source>
        <dbReference type="Proteomes" id="UP000259328"/>
    </source>
</evidence>
<evidence type="ECO:0000256" key="5">
    <source>
        <dbReference type="ARBA" id="ARBA00022989"/>
    </source>
</evidence>
<dbReference type="PANTHER" id="PTHR32243">
    <property type="entry name" value="MALTOSE TRANSPORT SYSTEM PERMEASE-RELATED"/>
    <property type="match status" value="1"/>
</dbReference>
<comment type="caution">
    <text evidence="7">Lacks conserved residue(s) required for the propagation of feature annotation.</text>
</comment>
<accession>A0A3B0PCE7</accession>
<keyword evidence="6 7" id="KW-0472">Membrane</keyword>
<dbReference type="Proteomes" id="UP000259328">
    <property type="component" value="Chromosome"/>
</dbReference>
<dbReference type="Pfam" id="PF00528">
    <property type="entry name" value="BPD_transp_1"/>
    <property type="match status" value="1"/>
</dbReference>
<comment type="similarity">
    <text evidence="7">Belongs to the binding-protein-dependent transport system permease family.</text>
</comment>
<keyword evidence="5 7" id="KW-1133">Transmembrane helix</keyword>
<proteinExistence type="inferred from homology"/>
<dbReference type="SUPFAM" id="SSF161098">
    <property type="entry name" value="MetI-like"/>
    <property type="match status" value="1"/>
</dbReference>
<sequence length="84" mass="9392">MFPLINDVAVKFNLRNVMGLIVLYTGFGISLSVFMIHGFIATIPLSLEEVAKVEGLGPIKTFFKVVIPLLRQILTTILILNTMW</sequence>
<dbReference type="PROSITE" id="PS50928">
    <property type="entry name" value="ABC_TM1"/>
    <property type="match status" value="1"/>
</dbReference>
<dbReference type="GO" id="GO:0055085">
    <property type="term" value="P:transmembrane transport"/>
    <property type="evidence" value="ECO:0007669"/>
    <property type="project" value="InterPro"/>
</dbReference>
<evidence type="ECO:0000313" key="9">
    <source>
        <dbReference type="EMBL" id="SYV92475.1"/>
    </source>
</evidence>
<dbReference type="AlphaFoldDB" id="A0A3B0PCE7"/>
<gene>
    <name evidence="9" type="primary">malG</name>
    <name evidence="9" type="ORF">NCTC10124_00199</name>
</gene>
<evidence type="ECO:0000256" key="2">
    <source>
        <dbReference type="ARBA" id="ARBA00022448"/>
    </source>
</evidence>
<feature type="domain" description="ABC transmembrane type-1" evidence="8">
    <location>
        <begin position="1"/>
        <end position="84"/>
    </location>
</feature>
<protein>
    <submittedName>
        <fullName evidence="9">Maltose transport system permease protein malG</fullName>
    </submittedName>
</protein>
<evidence type="ECO:0000256" key="4">
    <source>
        <dbReference type="ARBA" id="ARBA00022692"/>
    </source>
</evidence>
<dbReference type="InterPro" id="IPR000515">
    <property type="entry name" value="MetI-like"/>
</dbReference>
<dbReference type="PANTHER" id="PTHR32243:SF24">
    <property type="entry name" value="DIACETYLCHITOBIOSE UPTAKE SYSTEM PERMEASE PROTEIN NGCG"/>
    <property type="match status" value="1"/>
</dbReference>
<name>A0A3B0PCE7_MYCSY</name>
<evidence type="ECO:0000256" key="6">
    <source>
        <dbReference type="ARBA" id="ARBA00023136"/>
    </source>
</evidence>
<dbReference type="GO" id="GO:0005886">
    <property type="term" value="C:plasma membrane"/>
    <property type="evidence" value="ECO:0007669"/>
    <property type="project" value="UniProtKB-SubCell"/>
</dbReference>
<dbReference type="Gene3D" id="1.10.3720.10">
    <property type="entry name" value="MetI-like"/>
    <property type="match status" value="1"/>
</dbReference>
<keyword evidence="4 7" id="KW-0812">Transmembrane</keyword>